<accession>A0A1J5SR69</accession>
<sequence length="88" mass="10300">MNIFAAAILIAAGIMIVGMLILWLTIRAPEEEWEYGQVEGRRARRHRNNGNVQFVLWEAGSQGHHEDFWHDFDPSWWPLFNKKQAVKP</sequence>
<name>A0A1J5SR69_9ZZZZ</name>
<keyword evidence="1" id="KW-0472">Membrane</keyword>
<evidence type="ECO:0000313" key="2">
    <source>
        <dbReference type="EMBL" id="OIR11010.1"/>
    </source>
</evidence>
<evidence type="ECO:0000256" key="1">
    <source>
        <dbReference type="SAM" id="Phobius"/>
    </source>
</evidence>
<keyword evidence="1" id="KW-1133">Transmembrane helix</keyword>
<feature type="transmembrane region" description="Helical" evidence="1">
    <location>
        <begin position="6"/>
        <end position="26"/>
    </location>
</feature>
<organism evidence="2">
    <name type="scientific">mine drainage metagenome</name>
    <dbReference type="NCBI Taxonomy" id="410659"/>
    <lineage>
        <taxon>unclassified sequences</taxon>
        <taxon>metagenomes</taxon>
        <taxon>ecological metagenomes</taxon>
    </lineage>
</organism>
<dbReference type="EMBL" id="MLJW01000021">
    <property type="protein sequence ID" value="OIR11010.1"/>
    <property type="molecule type" value="Genomic_DNA"/>
</dbReference>
<reference evidence="2" key="1">
    <citation type="submission" date="2016-10" db="EMBL/GenBank/DDBJ databases">
        <title>Sequence of Gallionella enrichment culture.</title>
        <authorList>
            <person name="Poehlein A."/>
            <person name="Muehling M."/>
            <person name="Daniel R."/>
        </authorList>
    </citation>
    <scope>NUCLEOTIDE SEQUENCE</scope>
</reference>
<protein>
    <submittedName>
        <fullName evidence="2">Uncharacterized protein</fullName>
    </submittedName>
</protein>
<gene>
    <name evidence="2" type="ORF">GALL_71810</name>
</gene>
<proteinExistence type="predicted"/>
<dbReference type="AlphaFoldDB" id="A0A1J5SR69"/>
<comment type="caution">
    <text evidence="2">The sequence shown here is derived from an EMBL/GenBank/DDBJ whole genome shotgun (WGS) entry which is preliminary data.</text>
</comment>
<keyword evidence="1" id="KW-0812">Transmembrane</keyword>